<dbReference type="EMBL" id="LN860864">
    <property type="protein sequence ID" value="CDQ07646.1"/>
    <property type="molecule type" value="Genomic_DNA"/>
</dbReference>
<accession>A0A1I9GA02</accession>
<proteinExistence type="predicted"/>
<reference evidence="1" key="1">
    <citation type="journal article" date="2007" name="Science">
        <title>Draft genome of the filarial nematode parasite Brugia malayi.</title>
        <authorList>
            <person name="Ghedin E."/>
            <person name="Wang S."/>
            <person name="Spiro D."/>
            <person name="Caler E."/>
            <person name="Zhao Q."/>
            <person name="Crabtree J."/>
            <person name="Allen J.E."/>
            <person name="Delcher A.L."/>
            <person name="Guiliano D.B."/>
            <person name="Miranda-Saavedra D."/>
            <person name="Angiuoli S.V."/>
            <person name="Creasy T."/>
            <person name="Amedeo P."/>
            <person name="Haas B."/>
            <person name="El-Sayed N.M."/>
            <person name="Wortman J.R."/>
            <person name="Feldblyum T."/>
            <person name="Tallon L."/>
            <person name="Schatz M."/>
            <person name="Shumway M."/>
            <person name="Koo H."/>
            <person name="Salzberg S.L."/>
            <person name="Schobel S."/>
            <person name="Pertea M."/>
            <person name="Pop M."/>
            <person name="White O."/>
            <person name="Barton G.J."/>
            <person name="Carlow C.K."/>
            <person name="Crawford M.J."/>
            <person name="Daub J."/>
            <person name="Dimmic M.W."/>
            <person name="Estes C.F."/>
            <person name="Foster J.M."/>
            <person name="Ganatra M."/>
            <person name="Gregory W.F."/>
            <person name="Johnson N.M."/>
            <person name="Jin J."/>
            <person name="Komuniecki R."/>
            <person name="Korf I."/>
            <person name="Kumar S."/>
            <person name="Laney S."/>
            <person name="Li B.W."/>
            <person name="Li W."/>
            <person name="Lindblom T.H."/>
            <person name="Lustigman S."/>
            <person name="Ma D."/>
            <person name="Maina C.V."/>
            <person name="Martin D.M."/>
            <person name="McCarter J.P."/>
            <person name="McReynolds L."/>
            <person name="Mitreva M."/>
            <person name="Nutman T.B."/>
            <person name="Parkinson J."/>
            <person name="Peregrin-Alvarez J.M."/>
            <person name="Poole C."/>
            <person name="Ren Q."/>
            <person name="Saunders L."/>
            <person name="Sluder A.E."/>
            <person name="Smith K."/>
            <person name="Stanke M."/>
            <person name="Unnasch T.R."/>
            <person name="Ware J."/>
            <person name="Wei A.D."/>
            <person name="Weil G."/>
            <person name="Williams D.J."/>
            <person name="Zhang Y."/>
            <person name="Williams S.A."/>
            <person name="Fraser-Liggett C."/>
            <person name="Slatko B."/>
            <person name="Blaxter M.L."/>
            <person name="Scott A.L."/>
        </authorList>
    </citation>
    <scope>NUCLEOTIDE SEQUENCE</scope>
    <source>
        <strain evidence="1">FR3</strain>
    </source>
</reference>
<reference evidence="1" key="2">
    <citation type="submission" date="2012-12" db="EMBL/GenBank/DDBJ databases">
        <authorList>
            <consortium name="WormBase Consortium"/>
            <person name="Ghedin E."/>
            <person name="Paulini M."/>
        </authorList>
    </citation>
    <scope>NUCLEOTIDE SEQUENCE</scope>
    <source>
        <strain evidence="1">FR3</strain>
    </source>
</reference>
<organism evidence="1">
    <name type="scientific">Brugia malayi</name>
    <name type="common">Filarial nematode worm</name>
    <dbReference type="NCBI Taxonomy" id="6279"/>
    <lineage>
        <taxon>Eukaryota</taxon>
        <taxon>Metazoa</taxon>
        <taxon>Ecdysozoa</taxon>
        <taxon>Nematoda</taxon>
        <taxon>Chromadorea</taxon>
        <taxon>Rhabditida</taxon>
        <taxon>Spirurina</taxon>
        <taxon>Spiruromorpha</taxon>
        <taxon>Filarioidea</taxon>
        <taxon>Onchocercidae</taxon>
        <taxon>Brugia</taxon>
    </lineage>
</organism>
<sequence>MTKSWWPASVEKAMQWATFQVVRFKIVKVANTSLIALFK</sequence>
<gene>
    <name evidence="1" type="primary">Bm11978</name>
    <name evidence="1" type="ORF">BM_Bm11978</name>
</gene>
<dbReference type="AlphaFoldDB" id="A0A1I9GA02"/>
<protein>
    <submittedName>
        <fullName evidence="1">Bm11978, isoform a</fullName>
    </submittedName>
</protein>
<feature type="non-terminal residue" evidence="1">
    <location>
        <position position="39"/>
    </location>
</feature>
<name>A0A1I9GA02_BRUMA</name>
<evidence type="ECO:0000313" key="1">
    <source>
        <dbReference type="EMBL" id="CDQ07646.1"/>
    </source>
</evidence>